<dbReference type="AlphaFoldDB" id="A0A4P9C622"/>
<evidence type="ECO:0000313" key="1">
    <source>
        <dbReference type="EMBL" id="QCT70823.1"/>
    </source>
</evidence>
<proteinExistence type="predicted"/>
<evidence type="ECO:0000313" key="2">
    <source>
        <dbReference type="Proteomes" id="UP000218387"/>
    </source>
</evidence>
<dbReference type="Proteomes" id="UP000218387">
    <property type="component" value="Chromosome"/>
</dbReference>
<keyword evidence="2" id="KW-1185">Reference proteome</keyword>
<gene>
    <name evidence="1" type="ORF">CPZ25_005600</name>
</gene>
<reference evidence="1 2" key="1">
    <citation type="submission" date="2018-05" db="EMBL/GenBank/DDBJ databases">
        <title>Genome comparison of Eubacterium sp.</title>
        <authorList>
            <person name="Feng Y."/>
            <person name="Sanchez-Andrea I."/>
            <person name="Stams A.J.M."/>
            <person name="De Vos W.M."/>
        </authorList>
    </citation>
    <scope>NUCLEOTIDE SEQUENCE [LARGE SCALE GENOMIC DNA]</scope>
    <source>
        <strain evidence="1 2">YI</strain>
    </source>
</reference>
<protein>
    <submittedName>
        <fullName evidence="1">Uncharacterized protein</fullName>
    </submittedName>
</protein>
<sequence length="369" mass="42719">MSIVYNQKKASDLVVSGRHMREAWIDGQKIWPDRFSIDHFFNSLNFQWMGYGNLYYNADGNYIYYTSDGAILYYDKADHQWKPQSGINLTITPRKRVPYSHKGFVIIMDPIEFSTYNTDLMLKEDSLRCSFYYSEFGDMWEYITVRGSGIEQFGFLNAENRLNDVIYDGKDLYLWMGGKASLDGHTAHGTNIIAVVPNFGSGNRIVGAVKQRHAEVPFYLNGIGCYDEEEDVFASIQQDLTYTVRNFQDGDLFKASYLNNQIFYRITIWKDQRNDYLFLLKEDYTYAEIATFKDGFGGFPSMLTYDPERGFYVLFETGVFRVSYDLINWKNVQNNFTAPDGLYYIPKDGYYVVVKDSSKGACSIFHAAV</sequence>
<dbReference type="RefSeq" id="WP_096919595.1">
    <property type="nucleotide sequence ID" value="NZ_CP029487.1"/>
</dbReference>
<accession>A0A4P9C622</accession>
<name>A0A4P9C622_EUBML</name>
<dbReference type="KEGG" id="emt:CPZ25_005600"/>
<organism evidence="1 2">
    <name type="scientific">Eubacterium maltosivorans</name>
    <dbReference type="NCBI Taxonomy" id="2041044"/>
    <lineage>
        <taxon>Bacteria</taxon>
        <taxon>Bacillati</taxon>
        <taxon>Bacillota</taxon>
        <taxon>Clostridia</taxon>
        <taxon>Eubacteriales</taxon>
        <taxon>Eubacteriaceae</taxon>
        <taxon>Eubacterium</taxon>
    </lineage>
</organism>
<dbReference type="EMBL" id="CP029487">
    <property type="protein sequence ID" value="QCT70823.1"/>
    <property type="molecule type" value="Genomic_DNA"/>
</dbReference>